<organism evidence="10 11">
    <name type="scientific">Trichonephila clavipes</name>
    <name type="common">Golden silk orbweaver</name>
    <name type="synonym">Nephila clavipes</name>
    <dbReference type="NCBI Taxonomy" id="2585209"/>
    <lineage>
        <taxon>Eukaryota</taxon>
        <taxon>Metazoa</taxon>
        <taxon>Ecdysozoa</taxon>
        <taxon>Arthropoda</taxon>
        <taxon>Chelicerata</taxon>
        <taxon>Arachnida</taxon>
        <taxon>Araneae</taxon>
        <taxon>Araneomorphae</taxon>
        <taxon>Entelegynae</taxon>
        <taxon>Araneoidea</taxon>
        <taxon>Nephilidae</taxon>
        <taxon>Trichonephila</taxon>
    </lineage>
</organism>
<evidence type="ECO:0000256" key="2">
    <source>
        <dbReference type="ARBA" id="ARBA00022670"/>
    </source>
</evidence>
<dbReference type="GO" id="GO:0042575">
    <property type="term" value="C:DNA polymerase complex"/>
    <property type="evidence" value="ECO:0007669"/>
    <property type="project" value="UniProtKB-ARBA"/>
</dbReference>
<dbReference type="EC" id="2.7.7.49" evidence="1"/>
<dbReference type="Gene3D" id="3.10.20.370">
    <property type="match status" value="1"/>
</dbReference>
<dbReference type="FunFam" id="3.10.20.370:FF:000001">
    <property type="entry name" value="Retrovirus-related Pol polyprotein from transposon 17.6-like protein"/>
    <property type="match status" value="1"/>
</dbReference>
<dbReference type="InterPro" id="IPR043128">
    <property type="entry name" value="Rev_trsase/Diguanyl_cyclase"/>
</dbReference>
<evidence type="ECO:0000259" key="9">
    <source>
        <dbReference type="PROSITE" id="PS50994"/>
    </source>
</evidence>
<evidence type="ECO:0000256" key="5">
    <source>
        <dbReference type="ARBA" id="ARBA00022722"/>
    </source>
</evidence>
<dbReference type="FunFam" id="1.10.340.70:FF:000004">
    <property type="entry name" value="Retrovirus-related Pol polyprotein from transposon 297-like Protein"/>
    <property type="match status" value="1"/>
</dbReference>
<dbReference type="Gene3D" id="3.30.420.10">
    <property type="entry name" value="Ribonuclease H-like superfamily/Ribonuclease H"/>
    <property type="match status" value="3"/>
</dbReference>
<dbReference type="InterPro" id="IPR036397">
    <property type="entry name" value="RNaseH_sf"/>
</dbReference>
<dbReference type="FunFam" id="3.10.10.10:FF:000007">
    <property type="entry name" value="Retrovirus-related Pol polyprotein from transposon 17.6-like Protein"/>
    <property type="match status" value="1"/>
</dbReference>
<keyword evidence="2" id="KW-0645">Protease</keyword>
<sequence length="1192" mass="136998">MRRRAESHSVPDDLMLELFQQHLPTRVQSILAAISPLTLEKAAEVADRVMEVTPIAVSACSVSSDKNSIESHVLEEISRSRSRSRNRNLPFHKRNRSKSKTYEQCWYHYKFGSAAQKCHPPCKFSKKRVRLGIMATTALPRNSRRLFIRDRRLRRIFQWTFLVGNVSTPIIGADFLYNFRLVPDISKQALLDSEKNIKCHCILGKCRIHSIKTVSGDSVYHELLRKFPDITKPPRPDQEIKHSVVHYIETNSRPVTAKARRLAPDRLRIAKAEFENMITLGHMRPSKNFTSNLHGTKIYSHIDLVKAYHQIPINPDDVHKSAIITPFGLFESTRMQFGLCNAAATFQRFIDEVLRNLPFVFAFVDDILVASSSPEEHLQHLQILFTRLQQYGLSLKPSKCIFGVTTIKFLGFKVSESGIEPLSDRLTQLFFDIPFQVQKLSLWTDASDKAVGGSLMQLCQNNWEPVAFLSVKLSKSQQKWSTYDRELLAIYISVKRFRHMLEGRDFIIYTDQKPLMYAFMQNPDKCSPRQWRHLDFISQFSTDVRHINGTRNAVADALSRIEVNQISNSFLDFEALSKAQLEDDELQSFQNDEKSSLVFKRVPSPVSATELICDTSTGSPRPFVPHNFRRTIFEHFHNLAHPGVAASFQLIASRYVWPNMRKTVKDWVQNCIACQRSKVLYHHQKENLFCLTIVDRFTRWPEAVAIENITAETVSRAIFDTWISRFGCPVYLTTDQGRQFEAALFKELTKFLGTNRIRTTSYHPQANGLVERLHRVLKSALMAHENIKWTETLPAVLLGLRVAVKPDINASSAELVYGVSLRLPAEICTDTSSMPLDYGFVQQLRNQMNHLKPLSTSTHGFSKIFVHPKLDDCSHVFLRVDKVSPSLSQPYTGPHEVLSRNDKHITININGKKSCVSLDRVKPAFVFKDLPDTIPDPIISAESSHQHPVTTNMQTTKSGRRYLIHRPGVGDHCPKGLPKYTAGHRKCNTLKEACKQHALAKRSIMSRRKQRSAFDQVSEFDRGRIVAYRDCGLFFRRKLLGLPLTQNHRRLRHQWCDERRMWVAEWNEVVFTDESRMCLQHHDGRIRVWRHCGVRMLNSCVMHRHTGPAPSIMDNARPHVARIVRRFFVNHQIKLLPSLALSPDLSPIENMWSMVAQRLTQITPPANTPDQLWQRVEAAWSAVPQEHIQSLF</sequence>
<dbReference type="Gene3D" id="1.10.340.70">
    <property type="match status" value="1"/>
</dbReference>
<dbReference type="InterPro" id="IPR001584">
    <property type="entry name" value="Integrase_cat-core"/>
</dbReference>
<evidence type="ECO:0000313" key="10">
    <source>
        <dbReference type="EMBL" id="GFY16599.1"/>
    </source>
</evidence>
<accession>A0A8X6VQ36</accession>
<dbReference type="EMBL" id="BMAU01021340">
    <property type="protein sequence ID" value="GFY16599.1"/>
    <property type="molecule type" value="Genomic_DNA"/>
</dbReference>
<name>A0A8X6VQ36_TRICX</name>
<dbReference type="InterPro" id="IPR041588">
    <property type="entry name" value="Integrase_H2C2"/>
</dbReference>
<keyword evidence="5" id="KW-0540">Nuclease</keyword>
<dbReference type="CDD" id="cd09274">
    <property type="entry name" value="RNase_HI_RT_Ty3"/>
    <property type="match status" value="1"/>
</dbReference>
<dbReference type="Proteomes" id="UP000887159">
    <property type="component" value="Unassembled WGS sequence"/>
</dbReference>
<proteinExistence type="predicted"/>
<dbReference type="Pfam" id="PF17917">
    <property type="entry name" value="RT_RNaseH"/>
    <property type="match status" value="1"/>
</dbReference>
<dbReference type="Gene3D" id="3.10.10.10">
    <property type="entry name" value="HIV Type 1 Reverse Transcriptase, subunit A, domain 1"/>
    <property type="match status" value="1"/>
</dbReference>
<evidence type="ECO:0000313" key="11">
    <source>
        <dbReference type="Proteomes" id="UP000887159"/>
    </source>
</evidence>
<dbReference type="PANTHER" id="PTHR37984">
    <property type="entry name" value="PROTEIN CBG26694"/>
    <property type="match status" value="1"/>
</dbReference>
<dbReference type="InterPro" id="IPR043502">
    <property type="entry name" value="DNA/RNA_pol_sf"/>
</dbReference>
<evidence type="ECO:0000256" key="8">
    <source>
        <dbReference type="ARBA" id="ARBA00022918"/>
    </source>
</evidence>
<dbReference type="AlphaFoldDB" id="A0A8X6VQ36"/>
<dbReference type="GO" id="GO:0003964">
    <property type="term" value="F:RNA-directed DNA polymerase activity"/>
    <property type="evidence" value="ECO:0007669"/>
    <property type="project" value="UniProtKB-KW"/>
</dbReference>
<dbReference type="InterPro" id="IPR000477">
    <property type="entry name" value="RT_dom"/>
</dbReference>
<dbReference type="GO" id="GO:0015074">
    <property type="term" value="P:DNA integration"/>
    <property type="evidence" value="ECO:0007669"/>
    <property type="project" value="InterPro"/>
</dbReference>
<evidence type="ECO:0000256" key="4">
    <source>
        <dbReference type="ARBA" id="ARBA00022695"/>
    </source>
</evidence>
<dbReference type="InterPro" id="IPR041373">
    <property type="entry name" value="RT_RNaseH"/>
</dbReference>
<comment type="caution">
    <text evidence="10">The sequence shown here is derived from an EMBL/GenBank/DDBJ whole genome shotgun (WGS) entry which is preliminary data.</text>
</comment>
<feature type="domain" description="Integrase catalytic" evidence="9">
    <location>
        <begin position="654"/>
        <end position="832"/>
    </location>
</feature>
<keyword evidence="3" id="KW-0808">Transferase</keyword>
<protein>
    <recommendedName>
        <fullName evidence="1">RNA-directed DNA polymerase</fullName>
        <ecNumber evidence="1">2.7.7.49</ecNumber>
    </recommendedName>
</protein>
<reference evidence="10" key="1">
    <citation type="submission" date="2020-08" db="EMBL/GenBank/DDBJ databases">
        <title>Multicomponent nature underlies the extraordinary mechanical properties of spider dragline silk.</title>
        <authorList>
            <person name="Kono N."/>
            <person name="Nakamura H."/>
            <person name="Mori M."/>
            <person name="Yoshida Y."/>
            <person name="Ohtoshi R."/>
            <person name="Malay A.D."/>
            <person name="Moran D.A.P."/>
            <person name="Tomita M."/>
            <person name="Numata K."/>
            <person name="Arakawa K."/>
        </authorList>
    </citation>
    <scope>NUCLEOTIDE SEQUENCE</scope>
</reference>
<keyword evidence="6" id="KW-0255">Endonuclease</keyword>
<dbReference type="SUPFAM" id="SSF56672">
    <property type="entry name" value="DNA/RNA polymerases"/>
    <property type="match status" value="1"/>
</dbReference>
<keyword evidence="8" id="KW-0695">RNA-directed DNA polymerase</keyword>
<dbReference type="SUPFAM" id="SSF53098">
    <property type="entry name" value="Ribonuclease H-like"/>
    <property type="match status" value="1"/>
</dbReference>
<dbReference type="InterPro" id="IPR012337">
    <property type="entry name" value="RNaseH-like_sf"/>
</dbReference>
<dbReference type="CDD" id="cd01647">
    <property type="entry name" value="RT_LTR"/>
    <property type="match status" value="1"/>
</dbReference>
<keyword evidence="7" id="KW-0378">Hydrolase</keyword>
<dbReference type="InterPro" id="IPR050951">
    <property type="entry name" value="Retrovirus_Pol_polyprotein"/>
</dbReference>
<dbReference type="GO" id="GO:0003676">
    <property type="term" value="F:nucleic acid binding"/>
    <property type="evidence" value="ECO:0007669"/>
    <property type="project" value="InterPro"/>
</dbReference>
<dbReference type="Gene3D" id="3.30.70.270">
    <property type="match status" value="1"/>
</dbReference>
<keyword evidence="4" id="KW-0548">Nucleotidyltransferase</keyword>
<keyword evidence="11" id="KW-1185">Reference proteome</keyword>
<gene>
    <name evidence="10" type="primary">TY3B-G</name>
    <name evidence="10" type="ORF">TNCV_2787261</name>
</gene>
<evidence type="ECO:0000256" key="1">
    <source>
        <dbReference type="ARBA" id="ARBA00012493"/>
    </source>
</evidence>
<dbReference type="Pfam" id="PF00078">
    <property type="entry name" value="RVT_1"/>
    <property type="match status" value="1"/>
</dbReference>
<dbReference type="FunFam" id="3.30.420.10:FF:000032">
    <property type="entry name" value="Retrovirus-related Pol polyprotein from transposon 297-like Protein"/>
    <property type="match status" value="1"/>
</dbReference>
<dbReference type="GO" id="GO:0008233">
    <property type="term" value="F:peptidase activity"/>
    <property type="evidence" value="ECO:0007669"/>
    <property type="project" value="UniProtKB-KW"/>
</dbReference>
<evidence type="ECO:0000256" key="3">
    <source>
        <dbReference type="ARBA" id="ARBA00022679"/>
    </source>
</evidence>
<dbReference type="PROSITE" id="PS50994">
    <property type="entry name" value="INTEGRASE"/>
    <property type="match status" value="1"/>
</dbReference>
<dbReference type="GO" id="GO:0004519">
    <property type="term" value="F:endonuclease activity"/>
    <property type="evidence" value="ECO:0007669"/>
    <property type="project" value="UniProtKB-KW"/>
</dbReference>
<evidence type="ECO:0000256" key="6">
    <source>
        <dbReference type="ARBA" id="ARBA00022759"/>
    </source>
</evidence>
<evidence type="ECO:0000256" key="7">
    <source>
        <dbReference type="ARBA" id="ARBA00022801"/>
    </source>
</evidence>
<dbReference type="Pfam" id="PF17921">
    <property type="entry name" value="Integrase_H2C2"/>
    <property type="match status" value="1"/>
</dbReference>
<dbReference type="Pfam" id="PF00665">
    <property type="entry name" value="rve"/>
    <property type="match status" value="1"/>
</dbReference>
<dbReference type="PANTHER" id="PTHR37984:SF15">
    <property type="entry name" value="INTEGRASE CATALYTIC DOMAIN-CONTAINING PROTEIN"/>
    <property type="match status" value="1"/>
</dbReference>
<dbReference type="GO" id="GO:0006508">
    <property type="term" value="P:proteolysis"/>
    <property type="evidence" value="ECO:0007669"/>
    <property type="project" value="UniProtKB-KW"/>
</dbReference>